<evidence type="ECO:0000259" key="7">
    <source>
        <dbReference type="Pfam" id="PF12823"/>
    </source>
</evidence>
<dbReference type="InterPro" id="IPR023845">
    <property type="entry name" value="DUF3817_TM"/>
</dbReference>
<keyword evidence="2" id="KW-1003">Cell membrane</keyword>
<organism evidence="8 9">
    <name type="scientific">Flavobacterium agri</name>
    <dbReference type="NCBI Taxonomy" id="2743471"/>
    <lineage>
        <taxon>Bacteria</taxon>
        <taxon>Pseudomonadati</taxon>
        <taxon>Bacteroidota</taxon>
        <taxon>Flavobacteriia</taxon>
        <taxon>Flavobacteriales</taxon>
        <taxon>Flavobacteriaceae</taxon>
        <taxon>Flavobacterium</taxon>
    </lineage>
</organism>
<dbReference type="Pfam" id="PF12823">
    <property type="entry name" value="DUF3817"/>
    <property type="match status" value="1"/>
</dbReference>
<evidence type="ECO:0000256" key="2">
    <source>
        <dbReference type="ARBA" id="ARBA00022475"/>
    </source>
</evidence>
<gene>
    <name evidence="8" type="ORF">HZF10_03270</name>
</gene>
<evidence type="ECO:0000256" key="5">
    <source>
        <dbReference type="ARBA" id="ARBA00023136"/>
    </source>
</evidence>
<feature type="transmembrane region" description="Helical" evidence="6">
    <location>
        <begin position="7"/>
        <end position="29"/>
    </location>
</feature>
<sequence>MLKLFKIVALLEGISLLVLFVFAMPMKYMFADHTYIRPIGMAHGLLFIGYIIMAFMLKFEENWNWKKLGVVCVASVIPAGTFYVDWKYLRAVKA</sequence>
<comment type="subcellular location">
    <subcellularLocation>
        <location evidence="1">Cell membrane</location>
        <topology evidence="1">Multi-pass membrane protein</topology>
    </subcellularLocation>
</comment>
<keyword evidence="4 6" id="KW-1133">Transmembrane helix</keyword>
<keyword evidence="5 6" id="KW-0472">Membrane</keyword>
<feature type="domain" description="DUF3817" evidence="7">
    <location>
        <begin position="2"/>
        <end position="89"/>
    </location>
</feature>
<reference evidence="8 9" key="1">
    <citation type="submission" date="2020-07" db="EMBL/GenBank/DDBJ databases">
        <authorList>
            <person name="Sun Q."/>
        </authorList>
    </citation>
    <scope>NUCLEOTIDE SEQUENCE [LARGE SCALE GENOMIC DNA]</scope>
    <source>
        <strain evidence="8 9">MAH-1</strain>
    </source>
</reference>
<proteinExistence type="predicted"/>
<dbReference type="NCBIfam" id="TIGR03954">
    <property type="entry name" value="integ_memb_HG"/>
    <property type="match status" value="1"/>
</dbReference>
<keyword evidence="3 6" id="KW-0812">Transmembrane</keyword>
<evidence type="ECO:0000256" key="3">
    <source>
        <dbReference type="ARBA" id="ARBA00022692"/>
    </source>
</evidence>
<dbReference type="PANTHER" id="PTHR40077:SF2">
    <property type="entry name" value="MEMBRANE PROTEIN"/>
    <property type="match status" value="1"/>
</dbReference>
<evidence type="ECO:0000256" key="4">
    <source>
        <dbReference type="ARBA" id="ARBA00022989"/>
    </source>
</evidence>
<dbReference type="EMBL" id="JACBJI010000001">
    <property type="protein sequence ID" value="NYA69927.1"/>
    <property type="molecule type" value="Genomic_DNA"/>
</dbReference>
<evidence type="ECO:0000313" key="9">
    <source>
        <dbReference type="Proteomes" id="UP000535020"/>
    </source>
</evidence>
<dbReference type="GO" id="GO:0005886">
    <property type="term" value="C:plasma membrane"/>
    <property type="evidence" value="ECO:0007669"/>
    <property type="project" value="UniProtKB-SubCell"/>
</dbReference>
<evidence type="ECO:0000313" key="8">
    <source>
        <dbReference type="EMBL" id="NYA69927.1"/>
    </source>
</evidence>
<evidence type="ECO:0000256" key="1">
    <source>
        <dbReference type="ARBA" id="ARBA00004651"/>
    </source>
</evidence>
<evidence type="ECO:0000256" key="6">
    <source>
        <dbReference type="SAM" id="Phobius"/>
    </source>
</evidence>
<name>A0A7Y8XZR8_9FLAO</name>
<dbReference type="RefSeq" id="WP_176004747.1">
    <property type="nucleotide sequence ID" value="NZ_JABWMI010000005.1"/>
</dbReference>
<dbReference type="AlphaFoldDB" id="A0A7Y8XZR8"/>
<dbReference type="PANTHER" id="PTHR40077">
    <property type="entry name" value="MEMBRANE PROTEIN-RELATED"/>
    <property type="match status" value="1"/>
</dbReference>
<comment type="caution">
    <text evidence="8">The sequence shown here is derived from an EMBL/GenBank/DDBJ whole genome shotgun (WGS) entry which is preliminary data.</text>
</comment>
<protein>
    <submittedName>
        <fullName evidence="8">DUF3817 domain-containing protein</fullName>
    </submittedName>
</protein>
<keyword evidence="9" id="KW-1185">Reference proteome</keyword>
<accession>A0A7Y8XZR8</accession>
<feature type="transmembrane region" description="Helical" evidence="6">
    <location>
        <begin position="35"/>
        <end position="56"/>
    </location>
</feature>
<dbReference type="Proteomes" id="UP000535020">
    <property type="component" value="Unassembled WGS sequence"/>
</dbReference>